<keyword evidence="2" id="KW-1185">Reference proteome</keyword>
<protein>
    <submittedName>
        <fullName evidence="1">Uncharacterized protein</fullName>
    </submittedName>
</protein>
<sequence length="89" mass="10494">MIERINKGEIRRRWGRLKLYRKLVWEVEKESDSAVRISGKERSGEHRRLKVLNASEGRRSEGVPKINWKIISESEYATWHSVAESCEVL</sequence>
<comment type="caution">
    <text evidence="1">The sequence shown here is derived from an EMBL/GenBank/DDBJ whole genome shotgun (WGS) entry which is preliminary data.</text>
</comment>
<accession>A0A6D2LB49</accession>
<organism evidence="1 2">
    <name type="scientific">Microthlaspi erraticum</name>
    <dbReference type="NCBI Taxonomy" id="1685480"/>
    <lineage>
        <taxon>Eukaryota</taxon>
        <taxon>Viridiplantae</taxon>
        <taxon>Streptophyta</taxon>
        <taxon>Embryophyta</taxon>
        <taxon>Tracheophyta</taxon>
        <taxon>Spermatophyta</taxon>
        <taxon>Magnoliopsida</taxon>
        <taxon>eudicotyledons</taxon>
        <taxon>Gunneridae</taxon>
        <taxon>Pentapetalae</taxon>
        <taxon>rosids</taxon>
        <taxon>malvids</taxon>
        <taxon>Brassicales</taxon>
        <taxon>Brassicaceae</taxon>
        <taxon>Coluteocarpeae</taxon>
        <taxon>Microthlaspi</taxon>
    </lineage>
</organism>
<reference evidence="1" key="1">
    <citation type="submission" date="2020-01" db="EMBL/GenBank/DDBJ databases">
        <authorList>
            <person name="Mishra B."/>
        </authorList>
    </citation>
    <scope>NUCLEOTIDE SEQUENCE [LARGE SCALE GENOMIC DNA]</scope>
</reference>
<evidence type="ECO:0000313" key="2">
    <source>
        <dbReference type="Proteomes" id="UP000467841"/>
    </source>
</evidence>
<gene>
    <name evidence="1" type="ORF">MERR_LOCUS49385</name>
</gene>
<name>A0A6D2LB49_9BRAS</name>
<dbReference type="Proteomes" id="UP000467841">
    <property type="component" value="Unassembled WGS sequence"/>
</dbReference>
<proteinExistence type="predicted"/>
<dbReference type="EMBL" id="CACVBM020001928">
    <property type="protein sequence ID" value="CAA7062149.1"/>
    <property type="molecule type" value="Genomic_DNA"/>
</dbReference>
<evidence type="ECO:0000313" key="1">
    <source>
        <dbReference type="EMBL" id="CAA7062149.1"/>
    </source>
</evidence>
<dbReference type="AlphaFoldDB" id="A0A6D2LB49"/>